<evidence type="ECO:0000256" key="10">
    <source>
        <dbReference type="SAM" id="Phobius"/>
    </source>
</evidence>
<protein>
    <submittedName>
        <fullName evidence="11">Galactose-3-O-sulfotransferase 3</fullName>
    </submittedName>
</protein>
<dbReference type="InterPro" id="IPR009729">
    <property type="entry name" value="Gal-3-0_sulfotransfrase"/>
</dbReference>
<dbReference type="PANTHER" id="PTHR14647">
    <property type="entry name" value="GALACTOSE-3-O-SULFOTRANSFERASE"/>
    <property type="match status" value="1"/>
</dbReference>
<evidence type="ECO:0000313" key="12">
    <source>
        <dbReference type="Proteomes" id="UP000762676"/>
    </source>
</evidence>
<evidence type="ECO:0000256" key="8">
    <source>
        <dbReference type="ARBA" id="ARBA00023136"/>
    </source>
</evidence>
<evidence type="ECO:0000313" key="11">
    <source>
        <dbReference type="EMBL" id="GFR68127.1"/>
    </source>
</evidence>
<dbReference type="EMBL" id="BMAT01004094">
    <property type="protein sequence ID" value="GFR68127.1"/>
    <property type="molecule type" value="Genomic_DNA"/>
</dbReference>
<sequence length="397" mass="46660">MSKTLVTALAKFRLVGIFALSFLVILGIFLSGISFPIEDKRYTDPNEIQQVVFAKIHKAASSTIQNVLLRFAVSRGLDVLLPKQKNHINEFESKIDPDALIWHPKGKLFDILSNHLIFDEDEISAYLPRSAFRFGILREPLSQTLSALRFYASLYLDPKSKLSTAMQMYFNDPVRGFLDHPEEFCDEDWSTDHCFIDNRMSMDLGFNSSDMYASKRNKTKVDEFVRQISRQFDLMLLFEYFDESMILLRRYMHWQIRDIIYLKVNASPYRSPYVWNRNPTLTHNQTKIFREWAAVDIALYNHFLSEFFEKIKKEDFFEEEVLAYKEILSTVSNFCANPGILGPYRLQIPCSRWTEEFHISLTDCAVMKFSEDELVDLVRTQQLNRLQKNLWYQLTNS</sequence>
<proteinExistence type="inferred from homology"/>
<comment type="subcellular location">
    <subcellularLocation>
        <location evidence="1">Golgi apparatus membrane</location>
        <topology evidence="1">Single-pass type II membrane protein</topology>
    </subcellularLocation>
</comment>
<dbReference type="Pfam" id="PF06990">
    <property type="entry name" value="Gal-3-0_sulfotr"/>
    <property type="match status" value="1"/>
</dbReference>
<dbReference type="InterPro" id="IPR027417">
    <property type="entry name" value="P-loop_NTPase"/>
</dbReference>
<evidence type="ECO:0000256" key="9">
    <source>
        <dbReference type="ARBA" id="ARBA00023180"/>
    </source>
</evidence>
<keyword evidence="5" id="KW-0735">Signal-anchor</keyword>
<dbReference type="GO" id="GO:0001733">
    <property type="term" value="F:galactosylceramide sulfotransferase activity"/>
    <property type="evidence" value="ECO:0007669"/>
    <property type="project" value="InterPro"/>
</dbReference>
<evidence type="ECO:0000256" key="1">
    <source>
        <dbReference type="ARBA" id="ARBA00004323"/>
    </source>
</evidence>
<comment type="similarity">
    <text evidence="2">Belongs to the galactose-3-O-sulfotransferase family.</text>
</comment>
<dbReference type="PANTHER" id="PTHR14647:SF87">
    <property type="entry name" value="PUTATIVE-RELATED"/>
    <property type="match status" value="1"/>
</dbReference>
<feature type="transmembrane region" description="Helical" evidence="10">
    <location>
        <begin position="12"/>
        <end position="35"/>
    </location>
</feature>
<keyword evidence="8 10" id="KW-0472">Membrane</keyword>
<keyword evidence="9" id="KW-0325">Glycoprotein</keyword>
<name>A0AAV4F4J1_9GAST</name>
<comment type="caution">
    <text evidence="11">The sequence shown here is derived from an EMBL/GenBank/DDBJ whole genome shotgun (WGS) entry which is preliminary data.</text>
</comment>
<dbReference type="GO" id="GO:0009247">
    <property type="term" value="P:glycolipid biosynthetic process"/>
    <property type="evidence" value="ECO:0007669"/>
    <property type="project" value="InterPro"/>
</dbReference>
<evidence type="ECO:0000256" key="3">
    <source>
        <dbReference type="ARBA" id="ARBA00022679"/>
    </source>
</evidence>
<dbReference type="AlphaFoldDB" id="A0AAV4F4J1"/>
<evidence type="ECO:0000256" key="6">
    <source>
        <dbReference type="ARBA" id="ARBA00022989"/>
    </source>
</evidence>
<keyword evidence="7" id="KW-0333">Golgi apparatus</keyword>
<evidence type="ECO:0000256" key="5">
    <source>
        <dbReference type="ARBA" id="ARBA00022968"/>
    </source>
</evidence>
<keyword evidence="6 10" id="KW-1133">Transmembrane helix</keyword>
<keyword evidence="12" id="KW-1185">Reference proteome</keyword>
<reference evidence="11 12" key="1">
    <citation type="journal article" date="2021" name="Elife">
        <title>Chloroplast acquisition without the gene transfer in kleptoplastic sea slugs, Plakobranchus ocellatus.</title>
        <authorList>
            <person name="Maeda T."/>
            <person name="Takahashi S."/>
            <person name="Yoshida T."/>
            <person name="Shimamura S."/>
            <person name="Takaki Y."/>
            <person name="Nagai Y."/>
            <person name="Toyoda A."/>
            <person name="Suzuki Y."/>
            <person name="Arimoto A."/>
            <person name="Ishii H."/>
            <person name="Satoh N."/>
            <person name="Nishiyama T."/>
            <person name="Hasebe M."/>
            <person name="Maruyama T."/>
            <person name="Minagawa J."/>
            <person name="Obokata J."/>
            <person name="Shigenobu S."/>
        </authorList>
    </citation>
    <scope>NUCLEOTIDE SEQUENCE [LARGE SCALE GENOMIC DNA]</scope>
</reference>
<keyword evidence="3" id="KW-0808">Transferase</keyword>
<evidence type="ECO:0000256" key="7">
    <source>
        <dbReference type="ARBA" id="ARBA00023034"/>
    </source>
</evidence>
<dbReference type="GO" id="GO:0000139">
    <property type="term" value="C:Golgi membrane"/>
    <property type="evidence" value="ECO:0007669"/>
    <property type="project" value="UniProtKB-SubCell"/>
</dbReference>
<gene>
    <name evidence="11" type="ORF">ElyMa_002015700</name>
</gene>
<dbReference type="Gene3D" id="3.40.50.300">
    <property type="entry name" value="P-loop containing nucleotide triphosphate hydrolases"/>
    <property type="match status" value="1"/>
</dbReference>
<evidence type="ECO:0000256" key="2">
    <source>
        <dbReference type="ARBA" id="ARBA00008124"/>
    </source>
</evidence>
<dbReference type="Proteomes" id="UP000762676">
    <property type="component" value="Unassembled WGS sequence"/>
</dbReference>
<accession>A0AAV4F4J1</accession>
<organism evidence="11 12">
    <name type="scientific">Elysia marginata</name>
    <dbReference type="NCBI Taxonomy" id="1093978"/>
    <lineage>
        <taxon>Eukaryota</taxon>
        <taxon>Metazoa</taxon>
        <taxon>Spiralia</taxon>
        <taxon>Lophotrochozoa</taxon>
        <taxon>Mollusca</taxon>
        <taxon>Gastropoda</taxon>
        <taxon>Heterobranchia</taxon>
        <taxon>Euthyneura</taxon>
        <taxon>Panpulmonata</taxon>
        <taxon>Sacoglossa</taxon>
        <taxon>Placobranchoidea</taxon>
        <taxon>Plakobranchidae</taxon>
        <taxon>Elysia</taxon>
    </lineage>
</organism>
<keyword evidence="4 10" id="KW-0812">Transmembrane</keyword>
<evidence type="ECO:0000256" key="4">
    <source>
        <dbReference type="ARBA" id="ARBA00022692"/>
    </source>
</evidence>